<proteinExistence type="predicted"/>
<evidence type="ECO:0000313" key="3">
    <source>
        <dbReference type="Proteomes" id="UP000029493"/>
    </source>
</evidence>
<dbReference type="EMBL" id="CP009455">
    <property type="protein sequence ID" value="AIR90529.1"/>
    <property type="molecule type" value="Genomic_DNA"/>
</dbReference>
<gene>
    <name evidence="2" type="ORF">LK03_15095</name>
</gene>
<reference evidence="2 3" key="1">
    <citation type="submission" date="2014-09" db="EMBL/GenBank/DDBJ databases">
        <authorList>
            <person name="Chan K.-G."/>
        </authorList>
    </citation>
    <scope>NUCLEOTIDE SEQUENCE [LARGE SCALE GENOMIC DNA]</scope>
    <source>
        <strain evidence="2 3">ND07</strain>
    </source>
</reference>
<dbReference type="RefSeq" id="WP_038413120.1">
    <property type="nucleotide sequence ID" value="NZ_CP009455.1"/>
</dbReference>
<dbReference type="KEGG" id="psw:LK03_15095"/>
<accession>A0A089WTL8</accession>
<evidence type="ECO:0000256" key="1">
    <source>
        <dbReference type="SAM" id="MobiDB-lite"/>
    </source>
</evidence>
<organism evidence="2 3">
    <name type="scientific">Pseudomonas cremoricolorata</name>
    <dbReference type="NCBI Taxonomy" id="157783"/>
    <lineage>
        <taxon>Bacteria</taxon>
        <taxon>Pseudomonadati</taxon>
        <taxon>Pseudomonadota</taxon>
        <taxon>Gammaproteobacteria</taxon>
        <taxon>Pseudomonadales</taxon>
        <taxon>Pseudomonadaceae</taxon>
        <taxon>Pseudomonas</taxon>
    </lineage>
</organism>
<evidence type="ECO:0000313" key="2">
    <source>
        <dbReference type="EMBL" id="AIR90529.1"/>
    </source>
</evidence>
<evidence type="ECO:0008006" key="4">
    <source>
        <dbReference type="Google" id="ProtNLM"/>
    </source>
</evidence>
<name>A0A089WTL8_9PSED</name>
<dbReference type="Proteomes" id="UP000029493">
    <property type="component" value="Chromosome"/>
</dbReference>
<protein>
    <recommendedName>
        <fullName evidence="4">Transposase</fullName>
    </recommendedName>
</protein>
<sequence length="59" mass="7006">MEKHHEELGSHQGSAPKTRLRPIDWEKIEQSRQEHVRQAELLERRLARIEDQIGLKPLT</sequence>
<keyword evidence="3" id="KW-1185">Reference proteome</keyword>
<dbReference type="AlphaFoldDB" id="A0A089WTL8"/>
<feature type="region of interest" description="Disordered" evidence="1">
    <location>
        <begin position="1"/>
        <end position="23"/>
    </location>
</feature>